<dbReference type="RefSeq" id="WP_281260190.1">
    <property type="nucleotide sequence ID" value="NZ_PVTL01000001.1"/>
</dbReference>
<protein>
    <submittedName>
        <fullName evidence="1">Uncharacterized protein</fullName>
    </submittedName>
</protein>
<reference evidence="1 2" key="1">
    <citation type="submission" date="2018-03" db="EMBL/GenBank/DDBJ databases">
        <title>Genomic Encyclopedia of Type Strains, Phase III (KMG-III): the genomes of soil and plant-associated and newly described type strains.</title>
        <authorList>
            <person name="Whitman W."/>
        </authorList>
    </citation>
    <scope>NUCLEOTIDE SEQUENCE [LARGE SCALE GENOMIC DNA]</scope>
    <source>
        <strain evidence="1 2">CGMCC 1.12484</strain>
    </source>
</reference>
<dbReference type="EMBL" id="PVTL01000001">
    <property type="protein sequence ID" value="PRY70243.1"/>
    <property type="molecule type" value="Genomic_DNA"/>
</dbReference>
<evidence type="ECO:0000313" key="2">
    <source>
        <dbReference type="Proteomes" id="UP000237983"/>
    </source>
</evidence>
<sequence>MSGPSAVPLQMVGDSGVVCVGDVCEVPAPSDQRVVIDLLDSGDI</sequence>
<keyword evidence="2" id="KW-1185">Reference proteome</keyword>
<proteinExistence type="predicted"/>
<evidence type="ECO:0000313" key="1">
    <source>
        <dbReference type="EMBL" id="PRY70243.1"/>
    </source>
</evidence>
<dbReference type="Proteomes" id="UP000237983">
    <property type="component" value="Unassembled WGS sequence"/>
</dbReference>
<name>A0A2T0VJ50_9MICO</name>
<organism evidence="1 2">
    <name type="scientific">Glaciihabitans tibetensis</name>
    <dbReference type="NCBI Taxonomy" id="1266600"/>
    <lineage>
        <taxon>Bacteria</taxon>
        <taxon>Bacillati</taxon>
        <taxon>Actinomycetota</taxon>
        <taxon>Actinomycetes</taxon>
        <taxon>Micrococcales</taxon>
        <taxon>Microbacteriaceae</taxon>
        <taxon>Glaciihabitans</taxon>
    </lineage>
</organism>
<gene>
    <name evidence="1" type="ORF">B0I08_101371</name>
</gene>
<dbReference type="AlphaFoldDB" id="A0A2T0VJ50"/>
<accession>A0A2T0VJ50</accession>
<comment type="caution">
    <text evidence="1">The sequence shown here is derived from an EMBL/GenBank/DDBJ whole genome shotgun (WGS) entry which is preliminary data.</text>
</comment>